<gene>
    <name evidence="2" type="ORF">HanXRQr2_Chr01g0002401</name>
</gene>
<dbReference type="AlphaFoldDB" id="A0A9K3P305"/>
<dbReference type="Proteomes" id="UP000215914">
    <property type="component" value="Unassembled WGS sequence"/>
</dbReference>
<dbReference type="GO" id="GO:0042138">
    <property type="term" value="P:meiotic DNA double-strand break formation"/>
    <property type="evidence" value="ECO:0007669"/>
    <property type="project" value="InterPro"/>
</dbReference>
<proteinExistence type="predicted"/>
<dbReference type="PANTHER" id="PTHR35768:SF1">
    <property type="entry name" value="PROTEIN MULTIPOLAR SPINDLE 1"/>
    <property type="match status" value="1"/>
</dbReference>
<keyword evidence="3" id="KW-1185">Reference proteome</keyword>
<dbReference type="EMBL" id="MNCJ02000316">
    <property type="protein sequence ID" value="KAF5820448.1"/>
    <property type="molecule type" value="Genomic_DNA"/>
</dbReference>
<dbReference type="GO" id="GO:0000212">
    <property type="term" value="P:meiotic spindle organization"/>
    <property type="evidence" value="ECO:0007669"/>
    <property type="project" value="InterPro"/>
</dbReference>
<protein>
    <submittedName>
        <fullName evidence="2">Uncharacterized protein</fullName>
    </submittedName>
</protein>
<evidence type="ECO:0000313" key="2">
    <source>
        <dbReference type="EMBL" id="KAF5820448.1"/>
    </source>
</evidence>
<sequence>MQTTTTAGSDEPLKLALAMALLRSKLVNKTSETSHPPSDTSSSAALKWKRKIEKLNLVIKELVKEKDEEKERFNRIIAGLLAEKEKKIRWIKMLCLI</sequence>
<dbReference type="PANTHER" id="PTHR35768">
    <property type="entry name" value="PROTEIN MULTIPOLAR SPINDLE 1"/>
    <property type="match status" value="1"/>
</dbReference>
<keyword evidence="1" id="KW-0175">Coiled coil</keyword>
<feature type="coiled-coil region" evidence="1">
    <location>
        <begin position="45"/>
        <end position="72"/>
    </location>
</feature>
<reference evidence="2" key="1">
    <citation type="journal article" date="2017" name="Nature">
        <title>The sunflower genome provides insights into oil metabolism, flowering and Asterid evolution.</title>
        <authorList>
            <person name="Badouin H."/>
            <person name="Gouzy J."/>
            <person name="Grassa C.J."/>
            <person name="Murat F."/>
            <person name="Staton S.E."/>
            <person name="Cottret L."/>
            <person name="Lelandais-Briere C."/>
            <person name="Owens G.L."/>
            <person name="Carrere S."/>
            <person name="Mayjonade B."/>
            <person name="Legrand L."/>
            <person name="Gill N."/>
            <person name="Kane N.C."/>
            <person name="Bowers J.E."/>
            <person name="Hubner S."/>
            <person name="Bellec A."/>
            <person name="Berard A."/>
            <person name="Berges H."/>
            <person name="Blanchet N."/>
            <person name="Boniface M.C."/>
            <person name="Brunel D."/>
            <person name="Catrice O."/>
            <person name="Chaidir N."/>
            <person name="Claudel C."/>
            <person name="Donnadieu C."/>
            <person name="Faraut T."/>
            <person name="Fievet G."/>
            <person name="Helmstetter N."/>
            <person name="King M."/>
            <person name="Knapp S.J."/>
            <person name="Lai Z."/>
            <person name="Le Paslier M.C."/>
            <person name="Lippi Y."/>
            <person name="Lorenzon L."/>
            <person name="Mandel J.R."/>
            <person name="Marage G."/>
            <person name="Marchand G."/>
            <person name="Marquand E."/>
            <person name="Bret-Mestries E."/>
            <person name="Morien E."/>
            <person name="Nambeesan S."/>
            <person name="Nguyen T."/>
            <person name="Pegot-Espagnet P."/>
            <person name="Pouilly N."/>
            <person name="Raftis F."/>
            <person name="Sallet E."/>
            <person name="Schiex T."/>
            <person name="Thomas J."/>
            <person name="Vandecasteele C."/>
            <person name="Vares D."/>
            <person name="Vear F."/>
            <person name="Vautrin S."/>
            <person name="Crespi M."/>
            <person name="Mangin B."/>
            <person name="Burke J.M."/>
            <person name="Salse J."/>
            <person name="Munos S."/>
            <person name="Vincourt P."/>
            <person name="Rieseberg L.H."/>
            <person name="Langlade N.B."/>
        </authorList>
    </citation>
    <scope>NUCLEOTIDE SEQUENCE</scope>
    <source>
        <tissue evidence="2">Leaves</tissue>
    </source>
</reference>
<comment type="caution">
    <text evidence="2">The sequence shown here is derived from an EMBL/GenBank/DDBJ whole genome shotgun (WGS) entry which is preliminary data.</text>
</comment>
<reference evidence="2" key="2">
    <citation type="submission" date="2020-06" db="EMBL/GenBank/DDBJ databases">
        <title>Helianthus annuus Genome sequencing and assembly Release 2.</title>
        <authorList>
            <person name="Gouzy J."/>
            <person name="Langlade N."/>
            <person name="Munos S."/>
        </authorList>
    </citation>
    <scope>NUCLEOTIDE SEQUENCE</scope>
    <source>
        <tissue evidence="2">Leaves</tissue>
    </source>
</reference>
<evidence type="ECO:0000256" key="1">
    <source>
        <dbReference type="SAM" id="Coils"/>
    </source>
</evidence>
<dbReference type="InterPro" id="IPR037500">
    <property type="entry name" value="Msp1"/>
</dbReference>
<evidence type="ECO:0000313" key="3">
    <source>
        <dbReference type="Proteomes" id="UP000215914"/>
    </source>
</evidence>
<name>A0A9K3P305_HELAN</name>
<dbReference type="Gramene" id="mRNA:HanXRQr2_Chr01g0002401">
    <property type="protein sequence ID" value="mRNA:HanXRQr2_Chr01g0002401"/>
    <property type="gene ID" value="HanXRQr2_Chr01g0002401"/>
</dbReference>
<organism evidence="2 3">
    <name type="scientific">Helianthus annuus</name>
    <name type="common">Common sunflower</name>
    <dbReference type="NCBI Taxonomy" id="4232"/>
    <lineage>
        <taxon>Eukaryota</taxon>
        <taxon>Viridiplantae</taxon>
        <taxon>Streptophyta</taxon>
        <taxon>Embryophyta</taxon>
        <taxon>Tracheophyta</taxon>
        <taxon>Spermatophyta</taxon>
        <taxon>Magnoliopsida</taxon>
        <taxon>eudicotyledons</taxon>
        <taxon>Gunneridae</taxon>
        <taxon>Pentapetalae</taxon>
        <taxon>asterids</taxon>
        <taxon>campanulids</taxon>
        <taxon>Asterales</taxon>
        <taxon>Asteraceae</taxon>
        <taxon>Asteroideae</taxon>
        <taxon>Heliantheae alliance</taxon>
        <taxon>Heliantheae</taxon>
        <taxon>Helianthus</taxon>
    </lineage>
</organism>
<accession>A0A9K3P305</accession>